<keyword evidence="3" id="KW-1185">Reference proteome</keyword>
<evidence type="ECO:0000313" key="2">
    <source>
        <dbReference type="EMBL" id="KAK5865330.1"/>
    </source>
</evidence>
<dbReference type="Pfam" id="PF00059">
    <property type="entry name" value="Lectin_C"/>
    <property type="match status" value="1"/>
</dbReference>
<dbReference type="InterPro" id="IPR016186">
    <property type="entry name" value="C-type_lectin-like/link_sf"/>
</dbReference>
<proteinExistence type="predicted"/>
<dbReference type="PANTHER" id="PTHR45784:SF3">
    <property type="entry name" value="C-TYPE LECTIN DOMAIN FAMILY 4 MEMBER K-LIKE-RELATED"/>
    <property type="match status" value="1"/>
</dbReference>
<feature type="domain" description="C-type lectin" evidence="1">
    <location>
        <begin position="24"/>
        <end position="78"/>
    </location>
</feature>
<reference evidence="2 3" key="1">
    <citation type="journal article" date="2023" name="Genes (Basel)">
        <title>Chromosome-Level Genome Assembly and Circadian Gene Repertoire of the Patagonia Blennie Eleginops maclovinus-The Closest Ancestral Proxy of Antarctic Cryonotothenioids.</title>
        <authorList>
            <person name="Cheng C.C."/>
            <person name="Rivera-Colon A.G."/>
            <person name="Minhas B.F."/>
            <person name="Wilson L."/>
            <person name="Rayamajhi N."/>
            <person name="Vargas-Chacoff L."/>
            <person name="Catchen J.M."/>
        </authorList>
    </citation>
    <scope>NUCLEOTIDE SEQUENCE [LARGE SCALE GENOMIC DNA]</scope>
    <source>
        <strain evidence="2">JMC-PN-2008</strain>
    </source>
</reference>
<organism evidence="2 3">
    <name type="scientific">Eleginops maclovinus</name>
    <name type="common">Patagonian blennie</name>
    <name type="synonym">Eleginus maclovinus</name>
    <dbReference type="NCBI Taxonomy" id="56733"/>
    <lineage>
        <taxon>Eukaryota</taxon>
        <taxon>Metazoa</taxon>
        <taxon>Chordata</taxon>
        <taxon>Craniata</taxon>
        <taxon>Vertebrata</taxon>
        <taxon>Euteleostomi</taxon>
        <taxon>Actinopterygii</taxon>
        <taxon>Neopterygii</taxon>
        <taxon>Teleostei</taxon>
        <taxon>Neoteleostei</taxon>
        <taxon>Acanthomorphata</taxon>
        <taxon>Eupercaria</taxon>
        <taxon>Perciformes</taxon>
        <taxon>Notothenioidei</taxon>
        <taxon>Eleginopidae</taxon>
        <taxon>Eleginops</taxon>
    </lineage>
</organism>
<dbReference type="Gene3D" id="3.10.100.10">
    <property type="entry name" value="Mannose-Binding Protein A, subunit A"/>
    <property type="match status" value="1"/>
</dbReference>
<dbReference type="SUPFAM" id="SSF56436">
    <property type="entry name" value="C-type lectin-like"/>
    <property type="match status" value="1"/>
</dbReference>
<gene>
    <name evidence="2" type="ORF">PBY51_016504</name>
</gene>
<reference evidence="2 3" key="2">
    <citation type="journal article" date="2023" name="Mol. Biol. Evol.">
        <title>Genomics of Secondarily Temperate Adaptation in the Only Non-Antarctic Icefish.</title>
        <authorList>
            <person name="Rivera-Colon A.G."/>
            <person name="Rayamajhi N."/>
            <person name="Minhas B.F."/>
            <person name="Madrigal G."/>
            <person name="Bilyk K.T."/>
            <person name="Yoon V."/>
            <person name="Hune M."/>
            <person name="Gregory S."/>
            <person name="Cheng C.H.C."/>
            <person name="Catchen J.M."/>
        </authorList>
    </citation>
    <scope>NUCLEOTIDE SEQUENCE [LARGE SCALE GENOMIC DNA]</scope>
    <source>
        <strain evidence="2">JMC-PN-2008</strain>
    </source>
</reference>
<comment type="caution">
    <text evidence="2">The sequence shown here is derived from an EMBL/GenBank/DDBJ whole genome shotgun (WGS) entry which is preliminary data.</text>
</comment>
<dbReference type="AlphaFoldDB" id="A0AAN7XSZ3"/>
<dbReference type="Proteomes" id="UP001346869">
    <property type="component" value="Unassembled WGS sequence"/>
</dbReference>
<dbReference type="PANTHER" id="PTHR45784">
    <property type="entry name" value="C-TYPE LECTIN DOMAIN FAMILY 20 MEMBER A-RELATED"/>
    <property type="match status" value="1"/>
</dbReference>
<dbReference type="InterPro" id="IPR001304">
    <property type="entry name" value="C-type_lectin-like"/>
</dbReference>
<evidence type="ECO:0000313" key="3">
    <source>
        <dbReference type="Proteomes" id="UP001346869"/>
    </source>
</evidence>
<evidence type="ECO:0000259" key="1">
    <source>
        <dbReference type="Pfam" id="PF00059"/>
    </source>
</evidence>
<protein>
    <recommendedName>
        <fullName evidence="1">C-type lectin domain-containing protein</fullName>
    </recommendedName>
</protein>
<accession>A0AAN7XSZ3</accession>
<dbReference type="InterPro" id="IPR016187">
    <property type="entry name" value="CTDL_fold"/>
</dbReference>
<sequence length="95" mass="10740">MAAAGLSSVSSLGENHYYVVHELKNLNEARIYCREKYTDLATVHSEEDVMVMKDMFSSQIKNATSFWIGLYKDPDSQMVVKNTLTQSALMSVSHF</sequence>
<dbReference type="EMBL" id="JAUZQC010000010">
    <property type="protein sequence ID" value="KAK5865330.1"/>
    <property type="molecule type" value="Genomic_DNA"/>
</dbReference>
<name>A0AAN7XSZ3_ELEMC</name>